<dbReference type="STRING" id="556484.B7GCC8"/>
<sequence>MEAANSANEAVVEVDDDAVRFEDLTVDDDLPILERVVRYSRSQIALQRLVHVKMLAETAEIVGQRSTQEVLIPLLRSLVSDPESIIRQHVSTQLVPVCIVCMVKNVSNVAELVQNPVFSKDYDEKGYTLVTTTVLGHINTLLEDFDLDVRRAAADALSGLALQIRPADVPQALLQIPLALAAKLPKNPHAKKKTEADQHVEELRITAGNLLAELGGAASEHSTTLLASSTYVSGLILPAVLKLCDDVSFRVRRSAAQALPRILGACSLNDVEETILPAFDQLSRDDLYRVRKSTGECLVDMSRSMMLLAASNKKAERTLYKLRRETLIPIADRLIQDSHKMVRQGMMQFLGPFMASFYPYQTSALRDLLPGTVESDGSNHMGIVAQFFPHATSMVSRLNSAQNISMSAPTPVNVHLDEILHRVLSEMDVLHQALPAFLQASRMSALSLAAVATHRNRNLPDSEDVDVLIDKLLDYFAALAIVSTGDENTDAEMRVYCAYSFPALILLLGADNWEGAMRTCFFTLMNPNYAKTQQPEEKQSDPAENLNVAEPPLPVKRCLASSLHTVANILGPELAASDIVPVLQDFFLKDPDESVRLNVIRNFPALLQVLSPSDRKGPFLMWSEIVRGEELLGIKKRSAHNPVVLNWRQRDYLARSLPDLIGLVEPSLVHEHIWPIMKTLLTDAVSIVRDDAIWSIAMILKAYCLESLQAWPNVSNFRAFGAQSCAEVIDWLKESILKLGVPREARIKPVNFSERQLYCRICATLGLALRFSEQIEGDKQDPVSVLSGKFKTFFFPKSKNLQDDLPGPYQAMTKSEQKHLRRLLLNELLPPALEMKEDRISNVRVSLMKTLQLMPAEIRATPLVQPVLQGLVEEVETWENFAISDQPVPNPLKQSASQAALYQPAQRSLASGAVSPRAQQSVPVDLDAEMPDDRRSSSDDSSASAEDVAESSDWKTVVFQAGPIGMQLEPTADDRACRVYGFLDSGDGKPSPARHSGKIELGDVIVKVNGKDVHSYDDTIAVLKAGGRREITFRQGTADDDYDDDEEEESVGGFSSTDDETDRKERERKAKKEAKKAKKAKKETKKKSRDKKKDKRKKEETG</sequence>
<evidence type="ECO:0000313" key="6">
    <source>
        <dbReference type="Proteomes" id="UP000000759"/>
    </source>
</evidence>
<dbReference type="SUPFAM" id="SSF48371">
    <property type="entry name" value="ARM repeat"/>
    <property type="match status" value="1"/>
</dbReference>
<feature type="compositionally biased region" description="Basic residues" evidence="3">
    <location>
        <begin position="1071"/>
        <end position="1096"/>
    </location>
</feature>
<feature type="repeat" description="HEAT" evidence="2">
    <location>
        <begin position="134"/>
        <end position="171"/>
    </location>
</feature>
<dbReference type="KEGG" id="pti:PHATRDRAFT_49932"/>
<dbReference type="GO" id="GO:0019888">
    <property type="term" value="F:protein phosphatase regulator activity"/>
    <property type="evidence" value="ECO:0007669"/>
    <property type="project" value="TreeGrafter"/>
</dbReference>
<feature type="compositionally biased region" description="Basic and acidic residues" evidence="3">
    <location>
        <begin position="1061"/>
        <end position="1070"/>
    </location>
</feature>
<dbReference type="Proteomes" id="UP000000759">
    <property type="component" value="Chromosome 25"/>
</dbReference>
<dbReference type="SUPFAM" id="SSF50156">
    <property type="entry name" value="PDZ domain-like"/>
    <property type="match status" value="1"/>
</dbReference>
<dbReference type="PANTHER" id="PTHR10648">
    <property type="entry name" value="SERINE/THREONINE-PROTEIN PHOSPHATASE PP2A 65 KDA REGULATORY SUBUNIT"/>
    <property type="match status" value="1"/>
</dbReference>
<dbReference type="EMBL" id="CM000627">
    <property type="protein sequence ID" value="EEC43842.1"/>
    <property type="molecule type" value="Genomic_DNA"/>
</dbReference>
<dbReference type="OrthoDB" id="340346at2759"/>
<feature type="repeat" description="HEAT" evidence="2">
    <location>
        <begin position="579"/>
        <end position="616"/>
    </location>
</feature>
<dbReference type="HOGENOM" id="CLU_283062_0_0_1"/>
<keyword evidence="6" id="KW-1185">Reference proteome</keyword>
<dbReference type="eggNOG" id="KOG0211">
    <property type="taxonomic scope" value="Eukaryota"/>
</dbReference>
<dbReference type="InterPro" id="IPR041489">
    <property type="entry name" value="PDZ_6"/>
</dbReference>
<dbReference type="InterPro" id="IPR011989">
    <property type="entry name" value="ARM-like"/>
</dbReference>
<dbReference type="InterPro" id="IPR001478">
    <property type="entry name" value="PDZ"/>
</dbReference>
<reference evidence="6" key="2">
    <citation type="submission" date="2008-08" db="EMBL/GenBank/DDBJ databases">
        <authorList>
            <consortium name="Diatom Consortium"/>
            <person name="Grigoriev I."/>
            <person name="Grimwood J."/>
            <person name="Kuo A."/>
            <person name="Otillar R.P."/>
            <person name="Salamov A."/>
            <person name="Detter J.C."/>
            <person name="Lindquist E."/>
            <person name="Shapiro H."/>
            <person name="Lucas S."/>
            <person name="Glavina del Rio T."/>
            <person name="Pitluck S."/>
            <person name="Rokhsar D."/>
            <person name="Bowler C."/>
        </authorList>
    </citation>
    <scope>GENOME REANNOTATION</scope>
    <source>
        <strain evidence="6">CCAP 1055/1</strain>
    </source>
</reference>
<feature type="repeat" description="HEAT" evidence="2">
    <location>
        <begin position="236"/>
        <end position="274"/>
    </location>
</feature>
<dbReference type="PROSITE" id="PS50106">
    <property type="entry name" value="PDZ"/>
    <property type="match status" value="1"/>
</dbReference>
<feature type="region of interest" description="Disordered" evidence="3">
    <location>
        <begin position="907"/>
        <end position="952"/>
    </location>
</feature>
<protein>
    <recommendedName>
        <fullName evidence="4">PDZ domain-containing protein</fullName>
    </recommendedName>
</protein>
<keyword evidence="1" id="KW-0677">Repeat</keyword>
<evidence type="ECO:0000256" key="3">
    <source>
        <dbReference type="SAM" id="MobiDB-lite"/>
    </source>
</evidence>
<organism evidence="5 6">
    <name type="scientific">Phaeodactylum tricornutum (strain CCAP 1055/1)</name>
    <dbReference type="NCBI Taxonomy" id="556484"/>
    <lineage>
        <taxon>Eukaryota</taxon>
        <taxon>Sar</taxon>
        <taxon>Stramenopiles</taxon>
        <taxon>Ochrophyta</taxon>
        <taxon>Bacillariophyta</taxon>
        <taxon>Bacillariophyceae</taxon>
        <taxon>Bacillariophycidae</taxon>
        <taxon>Naviculales</taxon>
        <taxon>Phaeodactylaceae</taxon>
        <taxon>Phaeodactylum</taxon>
    </lineage>
</organism>
<proteinExistence type="predicted"/>
<evidence type="ECO:0000313" key="5">
    <source>
        <dbReference type="EMBL" id="EEC43842.1"/>
    </source>
</evidence>
<dbReference type="RefSeq" id="XP_002184783.1">
    <property type="nucleotide sequence ID" value="XM_002184747.1"/>
</dbReference>
<dbReference type="GO" id="GO:0005737">
    <property type="term" value="C:cytoplasm"/>
    <property type="evidence" value="ECO:0007669"/>
    <property type="project" value="TreeGrafter"/>
</dbReference>
<dbReference type="PaxDb" id="2850-Phatr49932"/>
<dbReference type="InterPro" id="IPR036034">
    <property type="entry name" value="PDZ_sf"/>
</dbReference>
<dbReference type="InterPro" id="IPR051023">
    <property type="entry name" value="PP2A_Regulatory_Subunit_A"/>
</dbReference>
<feature type="domain" description="PDZ" evidence="4">
    <location>
        <begin position="962"/>
        <end position="1024"/>
    </location>
</feature>
<dbReference type="GeneID" id="7198629"/>
<name>B7GCC8_PHATC</name>
<dbReference type="InParanoid" id="B7GCC8"/>
<dbReference type="Pfam" id="PF02985">
    <property type="entry name" value="HEAT"/>
    <property type="match status" value="1"/>
</dbReference>
<dbReference type="Gene3D" id="2.30.42.10">
    <property type="match status" value="1"/>
</dbReference>
<dbReference type="InterPro" id="IPR000357">
    <property type="entry name" value="HEAT"/>
</dbReference>
<evidence type="ECO:0000256" key="2">
    <source>
        <dbReference type="PROSITE-ProRule" id="PRU00103"/>
    </source>
</evidence>
<dbReference type="Pfam" id="PF17820">
    <property type="entry name" value="PDZ_6"/>
    <property type="match status" value="1"/>
</dbReference>
<feature type="region of interest" description="Disordered" evidence="3">
    <location>
        <begin position="1034"/>
        <end position="1102"/>
    </location>
</feature>
<feature type="compositionally biased region" description="Acidic residues" evidence="3">
    <location>
        <begin position="1038"/>
        <end position="1050"/>
    </location>
</feature>
<evidence type="ECO:0000256" key="1">
    <source>
        <dbReference type="ARBA" id="ARBA00022737"/>
    </source>
</evidence>
<dbReference type="InterPro" id="IPR021133">
    <property type="entry name" value="HEAT_type_2"/>
</dbReference>
<dbReference type="Gene3D" id="1.25.10.10">
    <property type="entry name" value="Leucine-rich Repeat Variant"/>
    <property type="match status" value="2"/>
</dbReference>
<dbReference type="AlphaFoldDB" id="B7GCC8"/>
<dbReference type="OMA" id="PHANGMV"/>
<dbReference type="PROSITE" id="PS50077">
    <property type="entry name" value="HEAT_REPEAT"/>
    <property type="match status" value="3"/>
</dbReference>
<gene>
    <name evidence="5" type="ORF">PHATRDRAFT_49932</name>
</gene>
<dbReference type="InterPro" id="IPR016024">
    <property type="entry name" value="ARM-type_fold"/>
</dbReference>
<evidence type="ECO:0000259" key="4">
    <source>
        <dbReference type="PROSITE" id="PS50106"/>
    </source>
</evidence>
<reference evidence="5 6" key="1">
    <citation type="journal article" date="2008" name="Nature">
        <title>The Phaeodactylum genome reveals the evolutionary history of diatom genomes.</title>
        <authorList>
            <person name="Bowler C."/>
            <person name="Allen A.E."/>
            <person name="Badger J.H."/>
            <person name="Grimwood J."/>
            <person name="Jabbari K."/>
            <person name="Kuo A."/>
            <person name="Maheswari U."/>
            <person name="Martens C."/>
            <person name="Maumus F."/>
            <person name="Otillar R.P."/>
            <person name="Rayko E."/>
            <person name="Salamov A."/>
            <person name="Vandepoele K."/>
            <person name="Beszteri B."/>
            <person name="Gruber A."/>
            <person name="Heijde M."/>
            <person name="Katinka M."/>
            <person name="Mock T."/>
            <person name="Valentin K."/>
            <person name="Verret F."/>
            <person name="Berges J.A."/>
            <person name="Brownlee C."/>
            <person name="Cadoret J.P."/>
            <person name="Chiovitti A."/>
            <person name="Choi C.J."/>
            <person name="Coesel S."/>
            <person name="De Martino A."/>
            <person name="Detter J.C."/>
            <person name="Durkin C."/>
            <person name="Falciatore A."/>
            <person name="Fournet J."/>
            <person name="Haruta M."/>
            <person name="Huysman M.J."/>
            <person name="Jenkins B.D."/>
            <person name="Jiroutova K."/>
            <person name="Jorgensen R.E."/>
            <person name="Joubert Y."/>
            <person name="Kaplan A."/>
            <person name="Kroger N."/>
            <person name="Kroth P.G."/>
            <person name="La Roche J."/>
            <person name="Lindquist E."/>
            <person name="Lommer M."/>
            <person name="Martin-Jezequel V."/>
            <person name="Lopez P.J."/>
            <person name="Lucas S."/>
            <person name="Mangogna M."/>
            <person name="McGinnis K."/>
            <person name="Medlin L.K."/>
            <person name="Montsant A."/>
            <person name="Oudot-Le Secq M.P."/>
            <person name="Napoli C."/>
            <person name="Obornik M."/>
            <person name="Parker M.S."/>
            <person name="Petit J.L."/>
            <person name="Porcel B.M."/>
            <person name="Poulsen N."/>
            <person name="Robison M."/>
            <person name="Rychlewski L."/>
            <person name="Rynearson T.A."/>
            <person name="Schmutz J."/>
            <person name="Shapiro H."/>
            <person name="Siaut M."/>
            <person name="Stanley M."/>
            <person name="Sussman M.R."/>
            <person name="Taylor A.R."/>
            <person name="Vardi A."/>
            <person name="von Dassow P."/>
            <person name="Vyverman W."/>
            <person name="Willis A."/>
            <person name="Wyrwicz L.S."/>
            <person name="Rokhsar D.S."/>
            <person name="Weissenbach J."/>
            <person name="Armbrust E.V."/>
            <person name="Green B.R."/>
            <person name="Van de Peer Y."/>
            <person name="Grigoriev I.V."/>
        </authorList>
    </citation>
    <scope>NUCLEOTIDE SEQUENCE [LARGE SCALE GENOMIC DNA]</scope>
    <source>
        <strain evidence="5 6">CCAP 1055/1</strain>
    </source>
</reference>
<accession>B7GCC8</accession>
<dbReference type="PANTHER" id="PTHR10648:SF1">
    <property type="entry name" value="SERINE_THREONINE-PROTEIN PHOSPHATASE 4 REGULATORY SUBUNIT 1"/>
    <property type="match status" value="1"/>
</dbReference>